<name>A0A182IRK7_ANOAO</name>
<evidence type="ECO:0000256" key="1">
    <source>
        <dbReference type="SAM" id="MobiDB-lite"/>
    </source>
</evidence>
<organism evidence="2">
    <name type="scientific">Anopheles atroparvus</name>
    <name type="common">European mosquito</name>
    <dbReference type="NCBI Taxonomy" id="41427"/>
    <lineage>
        <taxon>Eukaryota</taxon>
        <taxon>Metazoa</taxon>
        <taxon>Ecdysozoa</taxon>
        <taxon>Arthropoda</taxon>
        <taxon>Hexapoda</taxon>
        <taxon>Insecta</taxon>
        <taxon>Pterygota</taxon>
        <taxon>Neoptera</taxon>
        <taxon>Endopterygota</taxon>
        <taxon>Diptera</taxon>
        <taxon>Nematocera</taxon>
        <taxon>Culicoidea</taxon>
        <taxon>Culicidae</taxon>
        <taxon>Anophelinae</taxon>
        <taxon>Anopheles</taxon>
    </lineage>
</organism>
<feature type="region of interest" description="Disordered" evidence="1">
    <location>
        <begin position="261"/>
        <end position="340"/>
    </location>
</feature>
<reference evidence="2" key="1">
    <citation type="submission" date="2022-08" db="UniProtKB">
        <authorList>
            <consortium name="EnsemblMetazoa"/>
        </authorList>
    </citation>
    <scope>IDENTIFICATION</scope>
    <source>
        <strain evidence="2">EBRO</strain>
    </source>
</reference>
<feature type="compositionally biased region" description="Polar residues" evidence="1">
    <location>
        <begin position="160"/>
        <end position="170"/>
    </location>
</feature>
<dbReference type="PANTHER" id="PTHR36696">
    <property type="entry name" value="AGAP012002-PA"/>
    <property type="match status" value="1"/>
</dbReference>
<dbReference type="STRING" id="41427.A0A182IRK7"/>
<feature type="region of interest" description="Disordered" evidence="1">
    <location>
        <begin position="220"/>
        <end position="240"/>
    </location>
</feature>
<dbReference type="AlphaFoldDB" id="A0A182IRK7"/>
<dbReference type="PANTHER" id="PTHR36696:SF1">
    <property type="entry name" value="EF-HAND DOMAIN-CONTAINING PROTEIN"/>
    <property type="match status" value="1"/>
</dbReference>
<evidence type="ECO:0000313" key="2">
    <source>
        <dbReference type="EnsemblMetazoa" id="AATE004146-PA.1"/>
    </source>
</evidence>
<feature type="region of interest" description="Disordered" evidence="1">
    <location>
        <begin position="156"/>
        <end position="179"/>
    </location>
</feature>
<accession>A0A182IRK7</accession>
<feature type="compositionally biased region" description="Gly residues" evidence="1">
    <location>
        <begin position="230"/>
        <end position="240"/>
    </location>
</feature>
<feature type="compositionally biased region" description="Polar residues" evidence="1">
    <location>
        <begin position="220"/>
        <end position="229"/>
    </location>
</feature>
<feature type="compositionally biased region" description="Basic residues" evidence="1">
    <location>
        <begin position="329"/>
        <end position="338"/>
    </location>
</feature>
<proteinExistence type="predicted"/>
<dbReference type="VEuPathDB" id="VectorBase:AATE004146"/>
<feature type="compositionally biased region" description="Low complexity" evidence="1">
    <location>
        <begin position="270"/>
        <end position="285"/>
    </location>
</feature>
<dbReference type="EnsemblMetazoa" id="AATE004146-RA">
    <property type="protein sequence ID" value="AATE004146-PA.1"/>
    <property type="gene ID" value="AATE004146"/>
</dbReference>
<feature type="region of interest" description="Disordered" evidence="1">
    <location>
        <begin position="537"/>
        <end position="560"/>
    </location>
</feature>
<sequence>MFEASTSRTTEMNITTKTGLIASPRKRIVRPRKDFDPAVLAPCAITRQVPLALRPFGGLYNPYSKGCSVLCNHPAAQEVKNVVRLAKDAWITEAKVANLHGHAAGGLATGAMATAGAGAERKGPAMAVDADGKALLAGDGELPDHVPEEFFRRYTDTDSRPLTPTPTVASGRTRVSVGGSHLTRRCVTPEPQTANGQERKQLILDLRRSHSQETLYWNASSELSPSQLQDGGGWGGLGHRAGGGGGGGGVGGASAGGGGGDAGGGGAGGPAAQSAVADDTGRAAAVGGGGGEEMKLRGESDTEYGGRPPGQPMTCINAMDDGEEDPPRRRGKRRKKSKQLTQTISFVPNQDPETQIAKIDPDSPNYSARPSLVPTGKSLLSYTQDLTPPAGFGVLPGDQGVGDGQPAEEDCFLDDESLGLLRRGLNIDFVEVIFERYKGRAIREAFRTATMDKLNFQTEAVRTLQRSMKQMNDVDYEKWIDLPRKYSRSSARFELPIDTRKLTRMTPIEYLHDYVVLSGDRKQLYHRIFVRNLPREEPKTSGGTLESIDSDSLPETETGPIEVDSTRNLLADVTRFIPMECFDRALHEALGFHGTPERIAAIRELLELNYDPFHELQIDFRTWCGIVAFAERYINTLDREQDPCDELEMVDFESLERRVRWAHPCESLCQVDFGQSRSIAITSSA</sequence>
<protein>
    <submittedName>
        <fullName evidence="2">Uncharacterized protein</fullName>
    </submittedName>
</protein>